<protein>
    <recommendedName>
        <fullName evidence="4">Lipoprotein</fullName>
    </recommendedName>
</protein>
<keyword evidence="1" id="KW-0732">Signal</keyword>
<organism evidence="2 3">
    <name type="scientific">Sphingopyxis macrogoltabida</name>
    <name type="common">Sphingomonas macrogoltabidus</name>
    <dbReference type="NCBI Taxonomy" id="33050"/>
    <lineage>
        <taxon>Bacteria</taxon>
        <taxon>Pseudomonadati</taxon>
        <taxon>Pseudomonadota</taxon>
        <taxon>Alphaproteobacteria</taxon>
        <taxon>Sphingomonadales</taxon>
        <taxon>Sphingomonadaceae</taxon>
        <taxon>Sphingopyxis</taxon>
    </lineage>
</organism>
<dbReference type="AlphaFoldDB" id="A0A2W5KXE7"/>
<evidence type="ECO:0000313" key="2">
    <source>
        <dbReference type="EMBL" id="PZQ21691.1"/>
    </source>
</evidence>
<evidence type="ECO:0000313" key="3">
    <source>
        <dbReference type="Proteomes" id="UP000248597"/>
    </source>
</evidence>
<gene>
    <name evidence="2" type="ORF">DI569_11145</name>
</gene>
<evidence type="ECO:0008006" key="4">
    <source>
        <dbReference type="Google" id="ProtNLM"/>
    </source>
</evidence>
<comment type="caution">
    <text evidence="2">The sequence shown here is derived from an EMBL/GenBank/DDBJ whole genome shotgun (WGS) entry which is preliminary data.</text>
</comment>
<feature type="signal peptide" evidence="1">
    <location>
        <begin position="1"/>
        <end position="19"/>
    </location>
</feature>
<sequence>MMHKYIPALAILFAASACSGGKTETAPATTSADDIAGEAAKNAVSGGTGIGVAAADLPDFVDLPEGARAITNMRVNDDGKAGGTLTLEARQSPADLVAFYRASMARHGLKIGLENTADQMVQLMGESEDKTKTLMVTVLTDGEGGTTLNLVHSRTTS</sequence>
<name>A0A2W5KXE7_SPHMC</name>
<dbReference type="PROSITE" id="PS51257">
    <property type="entry name" value="PROKAR_LIPOPROTEIN"/>
    <property type="match status" value="1"/>
</dbReference>
<reference evidence="2 3" key="1">
    <citation type="submission" date="2017-08" db="EMBL/GenBank/DDBJ databases">
        <title>Infants hospitalized years apart are colonized by the same room-sourced microbial strains.</title>
        <authorList>
            <person name="Brooks B."/>
            <person name="Olm M.R."/>
            <person name="Firek B.A."/>
            <person name="Baker R."/>
            <person name="Thomas B.C."/>
            <person name="Morowitz M.J."/>
            <person name="Banfield J.F."/>
        </authorList>
    </citation>
    <scope>NUCLEOTIDE SEQUENCE [LARGE SCALE GENOMIC DNA]</scope>
    <source>
        <strain evidence="2">S2_005_003_R2_47</strain>
    </source>
</reference>
<accession>A0A2W5KXE7</accession>
<dbReference type="EMBL" id="QFPJ01000025">
    <property type="protein sequence ID" value="PZQ21691.1"/>
    <property type="molecule type" value="Genomic_DNA"/>
</dbReference>
<evidence type="ECO:0000256" key="1">
    <source>
        <dbReference type="SAM" id="SignalP"/>
    </source>
</evidence>
<proteinExistence type="predicted"/>
<dbReference type="Proteomes" id="UP000248597">
    <property type="component" value="Unassembled WGS sequence"/>
</dbReference>
<feature type="chain" id="PRO_5015992271" description="Lipoprotein" evidence="1">
    <location>
        <begin position="20"/>
        <end position="157"/>
    </location>
</feature>